<proteinExistence type="inferred from homology"/>
<dbReference type="PANTHER" id="PTHR11615">
    <property type="entry name" value="NITRATE, FORMATE, IRON DEHYDROGENASE"/>
    <property type="match status" value="1"/>
</dbReference>
<dbReference type="InterPro" id="IPR036991">
    <property type="entry name" value="Fe_hydrogenase_ssu_sf"/>
</dbReference>
<dbReference type="InterPro" id="IPR003149">
    <property type="entry name" value="Fe_hydrogenase_ssu"/>
</dbReference>
<name>A2DJT6_TRIV3</name>
<keyword evidence="2" id="KW-0408">Iron</keyword>
<dbReference type="AlphaFoldDB" id="A2DJT6"/>
<keyword evidence="2" id="KW-0411">Iron-sulfur</keyword>
<gene>
    <name evidence="4" type="ORF">TVAG_452140</name>
</gene>
<evidence type="ECO:0000256" key="1">
    <source>
        <dbReference type="ARBA" id="ARBA00006596"/>
    </source>
</evidence>
<dbReference type="SUPFAM" id="SSF53920">
    <property type="entry name" value="Fe-only hydrogenase"/>
    <property type="match status" value="1"/>
</dbReference>
<dbReference type="GO" id="GO:0005506">
    <property type="term" value="F:iron ion binding"/>
    <property type="evidence" value="ECO:0007669"/>
    <property type="project" value="InterPro"/>
</dbReference>
<dbReference type="PROSITE" id="PS51379">
    <property type="entry name" value="4FE4S_FER_2"/>
    <property type="match status" value="2"/>
</dbReference>
<dbReference type="InterPro" id="IPR036010">
    <property type="entry name" value="2Fe-2S_ferredoxin-like_sf"/>
</dbReference>
<dbReference type="InterPro" id="IPR017900">
    <property type="entry name" value="4Fe4S_Fe_S_CS"/>
</dbReference>
<reference evidence="4" key="2">
    <citation type="journal article" date="2007" name="Science">
        <title>Draft genome sequence of the sexually transmitted pathogen Trichomonas vaginalis.</title>
        <authorList>
            <person name="Carlton J.M."/>
            <person name="Hirt R.P."/>
            <person name="Silva J.C."/>
            <person name="Delcher A.L."/>
            <person name="Schatz M."/>
            <person name="Zhao Q."/>
            <person name="Wortman J.R."/>
            <person name="Bidwell S.L."/>
            <person name="Alsmark U.C.M."/>
            <person name="Besteiro S."/>
            <person name="Sicheritz-Ponten T."/>
            <person name="Noel C.J."/>
            <person name="Dacks J.B."/>
            <person name="Foster P.G."/>
            <person name="Simillion C."/>
            <person name="Van de Peer Y."/>
            <person name="Miranda-Saavedra D."/>
            <person name="Barton G.J."/>
            <person name="Westrop G.D."/>
            <person name="Mueller S."/>
            <person name="Dessi D."/>
            <person name="Fiori P.L."/>
            <person name="Ren Q."/>
            <person name="Paulsen I."/>
            <person name="Zhang H."/>
            <person name="Bastida-Corcuera F.D."/>
            <person name="Simoes-Barbosa A."/>
            <person name="Brown M.T."/>
            <person name="Hayes R.D."/>
            <person name="Mukherjee M."/>
            <person name="Okumura C.Y."/>
            <person name="Schneider R."/>
            <person name="Smith A.J."/>
            <person name="Vanacova S."/>
            <person name="Villalvazo M."/>
            <person name="Haas B.J."/>
            <person name="Pertea M."/>
            <person name="Feldblyum T.V."/>
            <person name="Utterback T.R."/>
            <person name="Shu C.L."/>
            <person name="Osoegawa K."/>
            <person name="de Jong P.J."/>
            <person name="Hrdy I."/>
            <person name="Horvathova L."/>
            <person name="Zubacova Z."/>
            <person name="Dolezal P."/>
            <person name="Malik S.B."/>
            <person name="Logsdon J.M. Jr."/>
            <person name="Henze K."/>
            <person name="Gupta A."/>
            <person name="Wang C.C."/>
            <person name="Dunne R.L."/>
            <person name="Upcroft J.A."/>
            <person name="Upcroft P."/>
            <person name="White O."/>
            <person name="Salzberg S.L."/>
            <person name="Tang P."/>
            <person name="Chiu C.-H."/>
            <person name="Lee Y.-S."/>
            <person name="Embley T.M."/>
            <person name="Coombs G.H."/>
            <person name="Mottram J.C."/>
            <person name="Tachezy J."/>
            <person name="Fraser-Liggett C.M."/>
            <person name="Johnson P.J."/>
        </authorList>
    </citation>
    <scope>NUCLEOTIDE SEQUENCE [LARGE SCALE GENOMIC DNA]</scope>
    <source>
        <strain evidence="4">G3</strain>
    </source>
</reference>
<feature type="domain" description="4Fe-4S ferredoxin-type" evidence="3">
    <location>
        <begin position="122"/>
        <end position="152"/>
    </location>
</feature>
<evidence type="ECO:0000259" key="3">
    <source>
        <dbReference type="PROSITE" id="PS51379"/>
    </source>
</evidence>
<dbReference type="OrthoDB" id="10249365at2759"/>
<protein>
    <submittedName>
        <fullName evidence="4">Iron only hydrogenase large subunit, C-terminal domain containing protein</fullName>
    </submittedName>
</protein>
<dbReference type="NCBIfam" id="TIGR02512">
    <property type="entry name" value="FeFe_hydrog_A"/>
    <property type="match status" value="1"/>
</dbReference>
<dbReference type="Gene3D" id="3.30.70.20">
    <property type="match status" value="1"/>
</dbReference>
<dbReference type="InterPro" id="IPR050340">
    <property type="entry name" value="Cytosolic_Fe-S_CAF"/>
</dbReference>
<organism evidence="4 5">
    <name type="scientific">Trichomonas vaginalis (strain ATCC PRA-98 / G3)</name>
    <dbReference type="NCBI Taxonomy" id="412133"/>
    <lineage>
        <taxon>Eukaryota</taxon>
        <taxon>Metamonada</taxon>
        <taxon>Parabasalia</taxon>
        <taxon>Trichomonadida</taxon>
        <taxon>Trichomonadidae</taxon>
        <taxon>Trichomonas</taxon>
    </lineage>
</organism>
<evidence type="ECO:0000313" key="4">
    <source>
        <dbReference type="EMBL" id="EAY19300.1"/>
    </source>
</evidence>
<dbReference type="VEuPathDB" id="TrichDB:TVAGG3_0290170"/>
<dbReference type="CDD" id="cd00207">
    <property type="entry name" value="fer2"/>
    <property type="match status" value="1"/>
</dbReference>
<dbReference type="GO" id="GO:0051536">
    <property type="term" value="F:iron-sulfur cluster binding"/>
    <property type="evidence" value="ECO:0007669"/>
    <property type="project" value="UniProtKB-KW"/>
</dbReference>
<dbReference type="SMART" id="SM00902">
    <property type="entry name" value="Fe_hyd_SSU"/>
    <property type="match status" value="1"/>
</dbReference>
<dbReference type="FunCoup" id="A2DJT6">
    <property type="interactions" value="59"/>
</dbReference>
<dbReference type="Pfam" id="PF13237">
    <property type="entry name" value="Fer4_10"/>
    <property type="match status" value="1"/>
</dbReference>
<keyword evidence="2" id="KW-0479">Metal-binding</keyword>
<dbReference type="RefSeq" id="XP_001580286.1">
    <property type="nucleotide sequence ID" value="XM_001580236.1"/>
</dbReference>
<dbReference type="InterPro" id="IPR009016">
    <property type="entry name" value="Fe_hydrogenase"/>
</dbReference>
<dbReference type="EMBL" id="DS113209">
    <property type="protein sequence ID" value="EAY19300.1"/>
    <property type="molecule type" value="Genomic_DNA"/>
</dbReference>
<dbReference type="SUPFAM" id="SSF54862">
    <property type="entry name" value="4Fe-4S ferredoxins"/>
    <property type="match status" value="1"/>
</dbReference>
<dbReference type="SUPFAM" id="SSF54292">
    <property type="entry name" value="2Fe-2S ferredoxin-like"/>
    <property type="match status" value="1"/>
</dbReference>
<dbReference type="GO" id="GO:0008901">
    <property type="term" value="F:ferredoxin hydrogenase activity"/>
    <property type="evidence" value="ECO:0007669"/>
    <property type="project" value="InterPro"/>
</dbReference>
<dbReference type="VEuPathDB" id="TrichDB:TVAG_452140"/>
<dbReference type="Pfam" id="PF02256">
    <property type="entry name" value="Fe_hyd_SSU"/>
    <property type="match status" value="1"/>
</dbReference>
<dbReference type="KEGG" id="tva:5464825"/>
<dbReference type="InParanoid" id="A2DJT6"/>
<dbReference type="Pfam" id="PF13510">
    <property type="entry name" value="Fer2_4"/>
    <property type="match status" value="1"/>
</dbReference>
<dbReference type="InterPro" id="IPR004108">
    <property type="entry name" value="Fe_hydrogenase_lsu_C"/>
</dbReference>
<feature type="domain" description="4Fe-4S ferredoxin-type" evidence="3">
    <location>
        <begin position="153"/>
        <end position="181"/>
    </location>
</feature>
<dbReference type="InterPro" id="IPR013352">
    <property type="entry name" value="Fe_hydrogenase_subset"/>
</dbReference>
<keyword evidence="5" id="KW-1185">Reference proteome</keyword>
<sequence length="559" mass="61649">MIHLTINGQDAYVRRNTTIIEACRQLNIYVPTLCSHPDLPPIGACGVDVVKVNGSSLQRACVTYCQEGMVVETNTMDVKQQSLLNLQKFAPATMMQKTPDIEDLWNYYQPKQGLPYPPQQNDSIQWDNTKCINCHLCIRACTNVQQIDSIDSVTHAIDDSCIRCGHCLTVCPVAALTPFPSIGRVLEALASDKICVLQTAPSVRVTIAEGFGHDPGTICTGKIVAAARKMGFKYVFDINYGADQTIIEEGTEFMARLLNHEAPLPQFTSCCPGWVNFVETKHPEIIPNLSTAKSPHMMSGVAIKTYFAQVAGIPPEKIFTVSVMPCTAKKDEIERPQHKGVVDAVLTSVEFVEMIKNNYQFDWDNLPDSPYDNILSESTGGATIFGATGGVAEAALRFCYEKMTGLPIGQLIYSDLRGLDGVKTATVNIAGNNINIAVCNGVGNAHDFINSGMYKDFHIVEVMACPGGCVGGGGQVLHSRTVLKKDILQARINSLYAIDKQKIAEGKSTTNENTQLLKMYRDFVGAPYSARVKQLFHTWYTDRSLKRTQLGYYNYHYRQ</sequence>
<dbReference type="eggNOG" id="KOG2439">
    <property type="taxonomic scope" value="Eukaryota"/>
</dbReference>
<dbReference type="Proteomes" id="UP000001542">
    <property type="component" value="Unassembled WGS sequence"/>
</dbReference>
<evidence type="ECO:0000256" key="2">
    <source>
        <dbReference type="ARBA" id="ARBA00023014"/>
    </source>
</evidence>
<dbReference type="Gene3D" id="3.40.50.1780">
    <property type="match status" value="1"/>
</dbReference>
<dbReference type="PROSITE" id="PS00198">
    <property type="entry name" value="4FE4S_FER_1"/>
    <property type="match status" value="1"/>
</dbReference>
<dbReference type="FunFam" id="3.10.20.740:FF:000003">
    <property type="entry name" value="Formate dehydrogenase subunit alpha"/>
    <property type="match status" value="1"/>
</dbReference>
<dbReference type="Gene3D" id="4.10.260.20">
    <property type="entry name" value="Iron hydrogenase, small subunit"/>
    <property type="match status" value="1"/>
</dbReference>
<dbReference type="InterPro" id="IPR017896">
    <property type="entry name" value="4Fe4S_Fe-S-bd"/>
</dbReference>
<dbReference type="InterPro" id="IPR001041">
    <property type="entry name" value="2Fe-2S_ferredoxin-type"/>
</dbReference>
<reference evidence="4" key="1">
    <citation type="submission" date="2006-10" db="EMBL/GenBank/DDBJ databases">
        <authorList>
            <person name="Amadeo P."/>
            <person name="Zhao Q."/>
            <person name="Wortman J."/>
            <person name="Fraser-Liggett C."/>
            <person name="Carlton J."/>
        </authorList>
    </citation>
    <scope>NUCLEOTIDE SEQUENCE</scope>
    <source>
        <strain evidence="4">G3</strain>
    </source>
</reference>
<comment type="similarity">
    <text evidence="1">Belongs to the NARF family.</text>
</comment>
<dbReference type="Pfam" id="PF02906">
    <property type="entry name" value="Fe_hyd_lg_C"/>
    <property type="match status" value="1"/>
</dbReference>
<accession>A2DJT6</accession>
<dbReference type="Gene3D" id="3.40.950.10">
    <property type="entry name" value="Fe-only Hydrogenase (Larger Subunit), Chain L, domain 3"/>
    <property type="match status" value="1"/>
</dbReference>
<dbReference type="Gene3D" id="3.10.20.740">
    <property type="match status" value="1"/>
</dbReference>
<dbReference type="SMR" id="A2DJT6"/>
<evidence type="ECO:0000313" key="5">
    <source>
        <dbReference type="Proteomes" id="UP000001542"/>
    </source>
</evidence>